<keyword evidence="7 12" id="KW-0547">Nucleotide-binding</keyword>
<evidence type="ECO:0000256" key="11">
    <source>
        <dbReference type="ARBA" id="ARBA00023146"/>
    </source>
</evidence>
<keyword evidence="8 12" id="KW-0862">Zinc</keyword>
<gene>
    <name evidence="12 14" type="primary">cysS</name>
    <name evidence="14" type="ORF">OOZ35_13985</name>
</gene>
<organism evidence="14 15">
    <name type="scientific">Mesoflavibacter profundi</name>
    <dbReference type="NCBI Taxonomy" id="2708110"/>
    <lineage>
        <taxon>Bacteria</taxon>
        <taxon>Pseudomonadati</taxon>
        <taxon>Bacteroidota</taxon>
        <taxon>Flavobacteriia</taxon>
        <taxon>Flavobacteriales</taxon>
        <taxon>Flavobacteriaceae</taxon>
        <taxon>Mesoflavibacter</taxon>
    </lineage>
</organism>
<keyword evidence="4 12" id="KW-0963">Cytoplasm</keyword>
<dbReference type="HAMAP" id="MF_00041">
    <property type="entry name" value="Cys_tRNA_synth"/>
    <property type="match status" value="1"/>
</dbReference>
<evidence type="ECO:0000256" key="6">
    <source>
        <dbReference type="ARBA" id="ARBA00022723"/>
    </source>
</evidence>
<evidence type="ECO:0000256" key="10">
    <source>
        <dbReference type="ARBA" id="ARBA00022917"/>
    </source>
</evidence>
<dbReference type="InterPro" id="IPR015803">
    <property type="entry name" value="Cys-tRNA-ligase"/>
</dbReference>
<keyword evidence="15" id="KW-1185">Reference proteome</keyword>
<reference evidence="14" key="1">
    <citation type="submission" date="2022-11" db="EMBL/GenBank/DDBJ databases">
        <title>Refractory cell wall polysaccharides provide important carbon source for microbial heterotrophs in the hadal ocean.</title>
        <authorList>
            <person name="Zhu X."/>
        </authorList>
    </citation>
    <scope>NUCLEOTIDE SEQUENCE</scope>
    <source>
        <strain evidence="14">MTRN7</strain>
    </source>
</reference>
<dbReference type="Pfam" id="PF09190">
    <property type="entry name" value="DALR_2"/>
    <property type="match status" value="1"/>
</dbReference>
<evidence type="ECO:0000256" key="4">
    <source>
        <dbReference type="ARBA" id="ARBA00022490"/>
    </source>
</evidence>
<protein>
    <recommendedName>
        <fullName evidence="12">Cysteine--tRNA ligase</fullName>
        <ecNumber evidence="12">6.1.1.16</ecNumber>
    </recommendedName>
    <alternativeName>
        <fullName evidence="12">Cysteinyl-tRNA synthetase</fullName>
        <shortName evidence="12">CysRS</shortName>
    </alternativeName>
</protein>
<dbReference type="PANTHER" id="PTHR10890">
    <property type="entry name" value="CYSTEINYL-TRNA SYNTHETASE"/>
    <property type="match status" value="1"/>
</dbReference>
<evidence type="ECO:0000256" key="7">
    <source>
        <dbReference type="ARBA" id="ARBA00022741"/>
    </source>
</evidence>
<keyword evidence="10 12" id="KW-0648">Protein biosynthesis</keyword>
<evidence type="ECO:0000259" key="13">
    <source>
        <dbReference type="SMART" id="SM00840"/>
    </source>
</evidence>
<proteinExistence type="inferred from homology"/>
<feature type="binding site" evidence="12">
    <location>
        <position position="290"/>
    </location>
    <ligand>
        <name>ATP</name>
        <dbReference type="ChEBI" id="CHEBI:30616"/>
    </ligand>
</feature>
<dbReference type="Pfam" id="PF23493">
    <property type="entry name" value="CysS_C"/>
    <property type="match status" value="1"/>
</dbReference>
<dbReference type="InterPro" id="IPR015273">
    <property type="entry name" value="Cys-tRNA-synt_Ia_DALR"/>
</dbReference>
<dbReference type="Gene3D" id="3.40.50.620">
    <property type="entry name" value="HUPs"/>
    <property type="match status" value="1"/>
</dbReference>
<dbReference type="InterPro" id="IPR009080">
    <property type="entry name" value="tRNAsynth_Ia_anticodon-bd"/>
</dbReference>
<comment type="catalytic activity">
    <reaction evidence="12">
        <text>tRNA(Cys) + L-cysteine + ATP = L-cysteinyl-tRNA(Cys) + AMP + diphosphate</text>
        <dbReference type="Rhea" id="RHEA:17773"/>
        <dbReference type="Rhea" id="RHEA-COMP:9661"/>
        <dbReference type="Rhea" id="RHEA-COMP:9679"/>
        <dbReference type="ChEBI" id="CHEBI:30616"/>
        <dbReference type="ChEBI" id="CHEBI:33019"/>
        <dbReference type="ChEBI" id="CHEBI:35235"/>
        <dbReference type="ChEBI" id="CHEBI:78442"/>
        <dbReference type="ChEBI" id="CHEBI:78517"/>
        <dbReference type="ChEBI" id="CHEBI:456215"/>
        <dbReference type="EC" id="6.1.1.16"/>
    </reaction>
</comment>
<keyword evidence="6 12" id="KW-0479">Metal-binding</keyword>
<name>A0ABT4S3J4_9FLAO</name>
<evidence type="ECO:0000256" key="2">
    <source>
        <dbReference type="ARBA" id="ARBA00005594"/>
    </source>
</evidence>
<comment type="subunit">
    <text evidence="3 12">Monomer.</text>
</comment>
<dbReference type="SMART" id="SM00840">
    <property type="entry name" value="DALR_2"/>
    <property type="match status" value="1"/>
</dbReference>
<comment type="cofactor">
    <cofactor evidence="12">
        <name>Zn(2+)</name>
        <dbReference type="ChEBI" id="CHEBI:29105"/>
    </cofactor>
    <text evidence="12">Binds 1 zinc ion per subunit.</text>
</comment>
<feature type="binding site" evidence="12">
    <location>
        <position position="230"/>
    </location>
    <ligand>
        <name>Zn(2+)</name>
        <dbReference type="ChEBI" id="CHEBI:29105"/>
    </ligand>
</feature>
<dbReference type="Pfam" id="PF01406">
    <property type="entry name" value="tRNA-synt_1e"/>
    <property type="match status" value="1"/>
</dbReference>
<dbReference type="NCBIfam" id="TIGR00435">
    <property type="entry name" value="cysS"/>
    <property type="match status" value="1"/>
</dbReference>
<keyword evidence="5 12" id="KW-0436">Ligase</keyword>
<dbReference type="CDD" id="cd00672">
    <property type="entry name" value="CysRS_core"/>
    <property type="match status" value="1"/>
</dbReference>
<comment type="similarity">
    <text evidence="2 12">Belongs to the class-I aminoacyl-tRNA synthetase family.</text>
</comment>
<evidence type="ECO:0000256" key="8">
    <source>
        <dbReference type="ARBA" id="ARBA00022833"/>
    </source>
</evidence>
<dbReference type="InterPro" id="IPR014729">
    <property type="entry name" value="Rossmann-like_a/b/a_fold"/>
</dbReference>
<feature type="binding site" evidence="12">
    <location>
        <position position="35"/>
    </location>
    <ligand>
        <name>Zn(2+)</name>
        <dbReference type="ChEBI" id="CHEBI:29105"/>
    </ligand>
</feature>
<sequence>MQLYQEQNIKIYNSLSGEKEQFKSIHEGYVGMYVCGPTVYSNVHLGNVRTFMSFDVIFRYLKYLGYKVRYVRNITDAGHLENDADVGEDRIAKKARLEEIEPMEVVQRYTVDFHNILNTFNFLPPSIEPTATGHIIEQIELIKTIIDNGFAYEVNGSVYFDVHKYNESKEYGILSKRKLEDLIHNTRELDGQSDKKNPQDFALWKKAEPSHIMRWPSPWSDGFPGWHLECTAMSTKYLGEQFDIHGGGMDLKFPHHECEIAQNQAAKGKSPVNYWMHANMLIMNGKKMAKSTGNFILPNEIFTGDNPHITKAFTPSVARFFMLQAHYRSVLDFTNDGLLAADKGYNRLMEAIKSLSTLKTSASSSIDINVWKQKCFDAMNDDFNTPILIANLFEAVKYINQIKDETEQITKDDLNLLTRTLNEFTFEILGLKDDKENSSTGTDKLSGTVELLIKLRQEARANKDFALSDKIRDELAEVGIQLKDGKDGTTFTSN</sequence>
<dbReference type="SUPFAM" id="SSF52374">
    <property type="entry name" value="Nucleotidylyl transferase"/>
    <property type="match status" value="1"/>
</dbReference>
<dbReference type="InterPro" id="IPR032678">
    <property type="entry name" value="tRNA-synt_1_cat_dom"/>
</dbReference>
<dbReference type="InterPro" id="IPR024909">
    <property type="entry name" value="Cys-tRNA/MSH_ligase"/>
</dbReference>
<dbReference type="Gene3D" id="1.20.120.1910">
    <property type="entry name" value="Cysteine-tRNA ligase, C-terminal anti-codon recognition domain"/>
    <property type="match status" value="1"/>
</dbReference>
<feature type="domain" description="Cysteinyl-tRNA synthetase class Ia DALR" evidence="13">
    <location>
        <begin position="374"/>
        <end position="438"/>
    </location>
</feature>
<comment type="caution">
    <text evidence="14">The sequence shown here is derived from an EMBL/GenBank/DDBJ whole genome shotgun (WGS) entry which is preliminary data.</text>
</comment>
<feature type="short sequence motif" description="'KMSKS' region" evidence="12">
    <location>
        <begin position="287"/>
        <end position="291"/>
    </location>
</feature>
<feature type="binding site" evidence="12">
    <location>
        <position position="259"/>
    </location>
    <ligand>
        <name>Zn(2+)</name>
        <dbReference type="ChEBI" id="CHEBI:29105"/>
    </ligand>
</feature>
<keyword evidence="9 12" id="KW-0067">ATP-binding</keyword>
<dbReference type="EC" id="6.1.1.16" evidence="12"/>
<dbReference type="RefSeq" id="WP_270005855.1">
    <property type="nucleotide sequence ID" value="NZ_JAPFGC010000002.1"/>
</dbReference>
<dbReference type="Proteomes" id="UP001149142">
    <property type="component" value="Unassembled WGS sequence"/>
</dbReference>
<dbReference type="GO" id="GO:0004817">
    <property type="term" value="F:cysteine-tRNA ligase activity"/>
    <property type="evidence" value="ECO:0007669"/>
    <property type="project" value="UniProtKB-EC"/>
</dbReference>
<dbReference type="SUPFAM" id="SSF47323">
    <property type="entry name" value="Anticodon-binding domain of a subclass of class I aminoacyl-tRNA synthetases"/>
    <property type="match status" value="1"/>
</dbReference>
<dbReference type="PRINTS" id="PR00983">
    <property type="entry name" value="TRNASYNTHCYS"/>
</dbReference>
<evidence type="ECO:0000256" key="5">
    <source>
        <dbReference type="ARBA" id="ARBA00022598"/>
    </source>
</evidence>
<keyword evidence="11 12" id="KW-0030">Aminoacyl-tRNA synthetase</keyword>
<dbReference type="InterPro" id="IPR056411">
    <property type="entry name" value="CysS_C"/>
</dbReference>
<evidence type="ECO:0000256" key="9">
    <source>
        <dbReference type="ARBA" id="ARBA00022840"/>
    </source>
</evidence>
<evidence type="ECO:0000313" key="14">
    <source>
        <dbReference type="EMBL" id="MDA0178609.1"/>
    </source>
</evidence>
<evidence type="ECO:0000313" key="15">
    <source>
        <dbReference type="Proteomes" id="UP001149142"/>
    </source>
</evidence>
<dbReference type="EMBL" id="JAPFGC010000002">
    <property type="protein sequence ID" value="MDA0178609.1"/>
    <property type="molecule type" value="Genomic_DNA"/>
</dbReference>
<feature type="short sequence motif" description="'HIGH' region" evidence="12">
    <location>
        <begin position="37"/>
        <end position="47"/>
    </location>
</feature>
<evidence type="ECO:0000256" key="3">
    <source>
        <dbReference type="ARBA" id="ARBA00011245"/>
    </source>
</evidence>
<dbReference type="PANTHER" id="PTHR10890:SF3">
    <property type="entry name" value="CYSTEINE--TRNA LIGASE, CYTOPLASMIC"/>
    <property type="match status" value="1"/>
</dbReference>
<feature type="binding site" evidence="12">
    <location>
        <position position="255"/>
    </location>
    <ligand>
        <name>Zn(2+)</name>
        <dbReference type="ChEBI" id="CHEBI:29105"/>
    </ligand>
</feature>
<evidence type="ECO:0000256" key="12">
    <source>
        <dbReference type="HAMAP-Rule" id="MF_00041"/>
    </source>
</evidence>
<evidence type="ECO:0000256" key="1">
    <source>
        <dbReference type="ARBA" id="ARBA00004496"/>
    </source>
</evidence>
<comment type="subcellular location">
    <subcellularLocation>
        <location evidence="1 12">Cytoplasm</location>
    </subcellularLocation>
</comment>
<accession>A0ABT4S3J4</accession>